<dbReference type="RefSeq" id="WP_109265842.1">
    <property type="nucleotide sequence ID" value="NZ_QEWP01000020.1"/>
</dbReference>
<sequence length="105" mass="12506">MEFFVYILYSPKADKYYVGQTSDVTRRLKEHNNPEVFSKFSAKGIPWTLKAFFKISDSRSEANRVERFIKKQKSRIFIEKLISHRDDAEFIQQIIRKAITVIRKS</sequence>
<evidence type="ECO:0000256" key="1">
    <source>
        <dbReference type="ARBA" id="ARBA00007435"/>
    </source>
</evidence>
<comment type="similarity">
    <text evidence="1">Belongs to the UPF0213 family.</text>
</comment>
<protein>
    <recommendedName>
        <fullName evidence="2">GIY-YIG domain-containing protein</fullName>
    </recommendedName>
</protein>
<dbReference type="InterPro" id="IPR050190">
    <property type="entry name" value="UPF0213_domain"/>
</dbReference>
<dbReference type="Gene3D" id="3.40.1440.10">
    <property type="entry name" value="GIY-YIG endonuclease"/>
    <property type="match status" value="1"/>
</dbReference>
<organism evidence="3 4">
    <name type="scientific">Marinilabilia rubra</name>
    <dbReference type="NCBI Taxonomy" id="2162893"/>
    <lineage>
        <taxon>Bacteria</taxon>
        <taxon>Pseudomonadati</taxon>
        <taxon>Bacteroidota</taxon>
        <taxon>Bacteroidia</taxon>
        <taxon>Marinilabiliales</taxon>
        <taxon>Marinilabiliaceae</taxon>
        <taxon>Marinilabilia</taxon>
    </lineage>
</organism>
<evidence type="ECO:0000313" key="3">
    <source>
        <dbReference type="EMBL" id="PWD98060.1"/>
    </source>
</evidence>
<dbReference type="Proteomes" id="UP000244956">
    <property type="component" value="Unassembled WGS sequence"/>
</dbReference>
<dbReference type="Pfam" id="PF01541">
    <property type="entry name" value="GIY-YIG"/>
    <property type="match status" value="1"/>
</dbReference>
<reference evidence="3 4" key="1">
    <citation type="submission" date="2018-05" db="EMBL/GenBank/DDBJ databases">
        <title>Marinilabilia rubrum sp. nov., isolated from saltern sediment.</title>
        <authorList>
            <person name="Zhang R."/>
        </authorList>
    </citation>
    <scope>NUCLEOTIDE SEQUENCE [LARGE SCALE GENOMIC DNA]</scope>
    <source>
        <strain evidence="3 4">WTE16</strain>
    </source>
</reference>
<evidence type="ECO:0000259" key="2">
    <source>
        <dbReference type="PROSITE" id="PS50164"/>
    </source>
</evidence>
<proteinExistence type="inferred from homology"/>
<evidence type="ECO:0000313" key="4">
    <source>
        <dbReference type="Proteomes" id="UP000244956"/>
    </source>
</evidence>
<dbReference type="PANTHER" id="PTHR34477">
    <property type="entry name" value="UPF0213 PROTEIN YHBQ"/>
    <property type="match status" value="1"/>
</dbReference>
<name>A0A2U2B4R5_9BACT</name>
<dbReference type="PROSITE" id="PS50164">
    <property type="entry name" value="GIY_YIG"/>
    <property type="match status" value="1"/>
</dbReference>
<dbReference type="OrthoDB" id="677560at2"/>
<dbReference type="AlphaFoldDB" id="A0A2U2B4R5"/>
<accession>A0A2U2B4R5</accession>
<keyword evidence="4" id="KW-1185">Reference proteome</keyword>
<dbReference type="PANTHER" id="PTHR34477:SF1">
    <property type="entry name" value="UPF0213 PROTEIN YHBQ"/>
    <property type="match status" value="1"/>
</dbReference>
<dbReference type="InterPro" id="IPR000305">
    <property type="entry name" value="GIY-YIG_endonuc"/>
</dbReference>
<feature type="domain" description="GIY-YIG" evidence="2">
    <location>
        <begin position="1"/>
        <end position="79"/>
    </location>
</feature>
<gene>
    <name evidence="3" type="ORF">DDZ16_17865</name>
</gene>
<dbReference type="SUPFAM" id="SSF82771">
    <property type="entry name" value="GIY-YIG endonuclease"/>
    <property type="match status" value="1"/>
</dbReference>
<dbReference type="EMBL" id="QEWP01000020">
    <property type="protein sequence ID" value="PWD98060.1"/>
    <property type="molecule type" value="Genomic_DNA"/>
</dbReference>
<dbReference type="InterPro" id="IPR035901">
    <property type="entry name" value="GIY-YIG_endonuc_sf"/>
</dbReference>
<comment type="caution">
    <text evidence="3">The sequence shown here is derived from an EMBL/GenBank/DDBJ whole genome shotgun (WGS) entry which is preliminary data.</text>
</comment>